<evidence type="ECO:0000313" key="1">
    <source>
        <dbReference type="EMBL" id="AXX88572.1"/>
    </source>
</evidence>
<dbReference type="Pfam" id="PF14903">
    <property type="entry name" value="WG_beta_rep"/>
    <property type="match status" value="4"/>
</dbReference>
<reference evidence="1 2" key="1">
    <citation type="submission" date="2018-08" db="EMBL/GenBank/DDBJ databases">
        <title>Complete genome of the Arcobacter suis type strain LMG 26152.</title>
        <authorList>
            <person name="Miller W.G."/>
            <person name="Yee E."/>
            <person name="Bono J.L."/>
        </authorList>
    </citation>
    <scope>NUCLEOTIDE SEQUENCE [LARGE SCALE GENOMIC DNA]</scope>
    <source>
        <strain evidence="1 2">CECT 7833</strain>
    </source>
</reference>
<evidence type="ECO:0000313" key="2">
    <source>
        <dbReference type="Proteomes" id="UP000263040"/>
    </source>
</evidence>
<dbReference type="AlphaFoldDB" id="A0AAD0WPS5"/>
<keyword evidence="2" id="KW-1185">Reference proteome</keyword>
<dbReference type="RefSeq" id="WP_118885158.1">
    <property type="nucleotide sequence ID" value="NZ_CP032100.1"/>
</dbReference>
<dbReference type="PROSITE" id="PS51257">
    <property type="entry name" value="PROKAR_LIPOPROTEIN"/>
    <property type="match status" value="1"/>
</dbReference>
<dbReference type="Proteomes" id="UP000263040">
    <property type="component" value="Chromosome"/>
</dbReference>
<sequence>MRKLIYVISIIALILGFSGCIANKDVKPLRYDGVYKQISGSDVIYLKFEKDKNKWNTVKYSTENDLEAIKELDILSKSTTKEEEKLFTNDEKKVRIYGGNKSISWSGAFNKNANGEIQNSFFIKTENNKIKETIDLRVLDSFKIYSFESEPLSTDIFEDIKIINNRYIVVKKNDKYGILDAQTKKLNVPTIYQWIETDQYDNDMIPFKKDNKYGFFDSNFNVIIPAQYDNIKNIPYKGYFIDGIQPVKLNNHWFIINKFNTNVINSPLDDIGEYSSKKFVPIYNEKKKLYEFMNLDTKKFTGAITYRNSVINNYNILDIGKGQNIILDSNGGILFSQSYDTIFPYTSLYDKTYFIVSSQVNNFNIMKGLIDKDSKIIIPLKYKDITPKYNKNGDIIYFKATINYYNNSLYNTNGDLILPAKFKELDNFNEDKKYILGEIIKNNSAGEPSGYYIFKEGNSEPLFKADYIWKINKDAKYAIFRKNGLYGIMDIDLQIVVEAKYENITDIKGDLYAVFIKGESTIYKIGDEHELLEVEGRVNFKDKYITVSNRQEDSIYDYQFRKLNSKDLSSIEVCYKDENAAIFKDEDNKWAIIYKNQIKYLDGDFENVKCGLDNFIIAKLKNKLLKQ</sequence>
<proteinExistence type="predicted"/>
<protein>
    <recommendedName>
        <fullName evidence="3">WG repeat-containing protein</fullName>
    </recommendedName>
</protein>
<dbReference type="InterPro" id="IPR032774">
    <property type="entry name" value="WG_beta_rep"/>
</dbReference>
<organism evidence="1 2">
    <name type="scientific">Arcobacter suis CECT 7833</name>
    <dbReference type="NCBI Taxonomy" id="663365"/>
    <lineage>
        <taxon>Bacteria</taxon>
        <taxon>Pseudomonadati</taxon>
        <taxon>Campylobacterota</taxon>
        <taxon>Epsilonproteobacteria</taxon>
        <taxon>Campylobacterales</taxon>
        <taxon>Arcobacteraceae</taxon>
        <taxon>Arcobacter</taxon>
    </lineage>
</organism>
<gene>
    <name evidence="1" type="ORF">ASUIS_0054</name>
</gene>
<dbReference type="KEGG" id="asui:ASUIS_0054"/>
<accession>A0AAD0WPS5</accession>
<evidence type="ECO:0008006" key="3">
    <source>
        <dbReference type="Google" id="ProtNLM"/>
    </source>
</evidence>
<dbReference type="EMBL" id="CP032100">
    <property type="protein sequence ID" value="AXX88572.1"/>
    <property type="molecule type" value="Genomic_DNA"/>
</dbReference>
<name>A0AAD0WPS5_9BACT</name>